<evidence type="ECO:0000256" key="7">
    <source>
        <dbReference type="ARBA" id="ARBA00022683"/>
    </source>
</evidence>
<dbReference type="RefSeq" id="WP_040092720.1">
    <property type="nucleotide sequence ID" value="NZ_CM020866.1"/>
</dbReference>
<dbReference type="Proteomes" id="UP000031565">
    <property type="component" value="Unassembled WGS sequence"/>
</dbReference>
<evidence type="ECO:0000256" key="9">
    <source>
        <dbReference type="ARBA" id="ARBA00022989"/>
    </source>
</evidence>
<feature type="transmembrane region" description="Helical" evidence="11">
    <location>
        <begin position="404"/>
        <end position="423"/>
    </location>
</feature>
<evidence type="ECO:0000256" key="4">
    <source>
        <dbReference type="ARBA" id="ARBA00022553"/>
    </source>
</evidence>
<dbReference type="EMBL" id="JTLV02000001">
    <property type="protein sequence ID" value="PQM30550.1"/>
    <property type="molecule type" value="Genomic_DNA"/>
</dbReference>
<comment type="caution">
    <text evidence="15">The sequence shown here is derived from an EMBL/GenBank/DDBJ whole genome shotgun (WGS) entry which is preliminary data.</text>
</comment>
<dbReference type="SUPFAM" id="SSF52794">
    <property type="entry name" value="PTS system IIB component-like"/>
    <property type="match status" value="1"/>
</dbReference>
<dbReference type="InterPro" id="IPR002178">
    <property type="entry name" value="PTS_EIIA_type-2_dom"/>
</dbReference>
<keyword evidence="6" id="KW-0808">Transferase</keyword>
<evidence type="ECO:0000259" key="13">
    <source>
        <dbReference type="PROSITE" id="PS51099"/>
    </source>
</evidence>
<dbReference type="PANTHER" id="PTHR30505:SF28">
    <property type="entry name" value="PTS SYSTEM 2-O-ALPHA-MANNOSYL-D-GLYCERATE-SPECIFIC EIIABC COMPONENT"/>
    <property type="match status" value="1"/>
</dbReference>
<feature type="domain" description="PTS EIIC type-2" evidence="14">
    <location>
        <begin position="300"/>
        <end position="668"/>
    </location>
</feature>
<dbReference type="InterPro" id="IPR003501">
    <property type="entry name" value="PTS_EIIB_2/3"/>
</dbReference>
<dbReference type="CDD" id="cd05569">
    <property type="entry name" value="PTS_IIB_fructose"/>
    <property type="match status" value="1"/>
</dbReference>
<dbReference type="GO" id="GO:0090563">
    <property type="term" value="F:protein-phosphocysteine-sugar phosphotransferase activity"/>
    <property type="evidence" value="ECO:0007669"/>
    <property type="project" value="TreeGrafter"/>
</dbReference>
<protein>
    <submittedName>
        <fullName evidence="15">Heat-responsive suppressor HrsA</fullName>
    </submittedName>
</protein>
<dbReference type="GO" id="GO:0005351">
    <property type="term" value="F:carbohydrate:proton symporter activity"/>
    <property type="evidence" value="ECO:0007669"/>
    <property type="project" value="InterPro"/>
</dbReference>
<feature type="transmembrane region" description="Helical" evidence="11">
    <location>
        <begin position="637"/>
        <end position="661"/>
    </location>
</feature>
<feature type="domain" description="PTS EIIA type-2" evidence="12">
    <location>
        <begin position="8"/>
        <end position="153"/>
    </location>
</feature>
<dbReference type="InterPro" id="IPR003353">
    <property type="entry name" value="PTS_IIB_fruc"/>
</dbReference>
<dbReference type="NCBIfam" id="TIGR01427">
    <property type="entry name" value="PTS_IIC_fructo"/>
    <property type="match status" value="1"/>
</dbReference>
<evidence type="ECO:0000256" key="1">
    <source>
        <dbReference type="ARBA" id="ARBA00004429"/>
    </source>
</evidence>
<dbReference type="OrthoDB" id="9782569at2"/>
<keyword evidence="2" id="KW-0813">Transport</keyword>
<feature type="transmembrane region" description="Helical" evidence="11">
    <location>
        <begin position="435"/>
        <end position="457"/>
    </location>
</feature>
<organism evidence="15 16">
    <name type="scientific">Spiroplasma poulsonii</name>
    <dbReference type="NCBI Taxonomy" id="2138"/>
    <lineage>
        <taxon>Bacteria</taxon>
        <taxon>Bacillati</taxon>
        <taxon>Mycoplasmatota</taxon>
        <taxon>Mollicutes</taxon>
        <taxon>Entomoplasmatales</taxon>
        <taxon>Spiroplasmataceae</taxon>
        <taxon>Spiroplasma</taxon>
    </lineage>
</organism>
<dbReference type="InterPro" id="IPR004715">
    <property type="entry name" value="PTS_IIA_fruc"/>
</dbReference>
<proteinExistence type="predicted"/>
<gene>
    <name evidence="15" type="primary">hrsA</name>
    <name evidence="15" type="ORF">SMSRO_SF003190</name>
</gene>
<feature type="transmembrane region" description="Helical" evidence="11">
    <location>
        <begin position="503"/>
        <end position="521"/>
    </location>
</feature>
<evidence type="ECO:0000256" key="8">
    <source>
        <dbReference type="ARBA" id="ARBA00022692"/>
    </source>
</evidence>
<feature type="transmembrane region" description="Helical" evidence="11">
    <location>
        <begin position="477"/>
        <end position="496"/>
    </location>
</feature>
<evidence type="ECO:0000256" key="3">
    <source>
        <dbReference type="ARBA" id="ARBA00022475"/>
    </source>
</evidence>
<feature type="transmembrane region" description="Helical" evidence="11">
    <location>
        <begin position="350"/>
        <end position="372"/>
    </location>
</feature>
<keyword evidence="3" id="KW-1003">Cell membrane</keyword>
<name>A0A2P6FAT1_9MOLU</name>
<sequence length="720" mass="78252">MSIKNKDDLFSIEQIVLDSSATTKDEAFQELATIAYKAGCIDNIDKLTKALWAREHETSTGLEDGFAIPHARIKYIKKPAVIFVRYQTGLSWPTFDNSAVQVAIALIIPTNKKNDIHLEVLSNVAKKLLNPDLRQTLKKENDKTKILALLQAEDEPTTVTKENYKGYVLGITACPAGVAHTYMAAKKIEDEAKRLGYAVKVEKQGANGFEDKLTPEDIQNANVLIIAADIAIGEQERFVDIPILKVAVSEPLYDVDGVFKKAFQIMRQLPNQQIPTTKQIKTKKEKGWFKLHFKTGAVSLKNAVLTGISYAVPVIVAGTAIQALITIIIQIAGADYIVQHANWLNTLSNVAGKSLSILSAPVLAAYIAYAMADKPGLTPGFLGGLACVYVTKTAADGTVIVDGLGFLGGLITGMLVGYMMKLFKKYLVSQKMQGVLTWFVYPMLGSLISMCVILFVIGQPIALLINVIFSGLTTLQTSNLAALLGIIIGMMCVFDLGGPFNKVVWAFSFASFSQAFTGGQLTNPTLLVPYACFWAAGIGTGWTTALVTFIGRRFSNQYEKEAGKMAWILSSLGITEGAIPFALSDPFRVIPSFMLGGAVSGRLCAAFNLGSTITGGGFITMAGIQSTTGTVSIGVAILLWLIFAIIGCAISTSLLLGLKYIKTKPIIEKKVQTWTVNILSLGIVPVVKKQHLKKFKQLSSREQEQYLNHKQRKNNSKIER</sequence>
<reference evidence="15 16" key="1">
    <citation type="journal article" date="2015" name="MBio">
        <title>Genome sequence of the Drosophila melanogaster male-killing Spiroplasma strain MSRO endosymbiont.</title>
        <authorList>
            <person name="Paredes J.C."/>
            <person name="Herren J.K."/>
            <person name="Schupfer F."/>
            <person name="Marin R."/>
            <person name="Claverol S."/>
            <person name="Kuo C.H."/>
            <person name="Lemaitre B."/>
            <person name="Beven L."/>
        </authorList>
    </citation>
    <scope>NUCLEOTIDE SEQUENCE [LARGE SCALE GENOMIC DNA]</scope>
    <source>
        <strain evidence="15 16">MSRO</strain>
    </source>
</reference>
<dbReference type="GO" id="GO:0005886">
    <property type="term" value="C:plasma membrane"/>
    <property type="evidence" value="ECO:0007669"/>
    <property type="project" value="UniProtKB-SubCell"/>
</dbReference>
<dbReference type="Gene3D" id="3.40.50.2300">
    <property type="match status" value="1"/>
</dbReference>
<feature type="transmembrane region" description="Helical" evidence="11">
    <location>
        <begin position="310"/>
        <end position="338"/>
    </location>
</feature>
<dbReference type="AlphaFoldDB" id="A0A2P6FAT1"/>
<dbReference type="NCBIfam" id="TIGR00829">
    <property type="entry name" value="FRU"/>
    <property type="match status" value="1"/>
</dbReference>
<dbReference type="GO" id="GO:0022877">
    <property type="term" value="F:protein-N(PI)-phosphohistidine-fructose phosphotransferase system transporter activity"/>
    <property type="evidence" value="ECO:0007669"/>
    <property type="project" value="InterPro"/>
</dbReference>
<dbReference type="STRING" id="2138.SMSRO_v1c03060"/>
<dbReference type="Pfam" id="PF02302">
    <property type="entry name" value="PTS_IIB"/>
    <property type="match status" value="1"/>
</dbReference>
<dbReference type="PROSITE" id="PS51104">
    <property type="entry name" value="PTS_EIIC_TYPE_2"/>
    <property type="match status" value="1"/>
</dbReference>
<keyword evidence="8 11" id="KW-0812">Transmembrane</keyword>
<dbReference type="InterPro" id="IPR013011">
    <property type="entry name" value="PTS_EIIB_2"/>
</dbReference>
<dbReference type="SUPFAM" id="SSF55804">
    <property type="entry name" value="Phoshotransferase/anion transport protein"/>
    <property type="match status" value="1"/>
</dbReference>
<keyword evidence="7" id="KW-0598">Phosphotransferase system</keyword>
<accession>A0A2P6FAT1</accession>
<evidence type="ECO:0000313" key="16">
    <source>
        <dbReference type="Proteomes" id="UP000031565"/>
    </source>
</evidence>
<dbReference type="PROSITE" id="PS51094">
    <property type="entry name" value="PTS_EIIA_TYPE_2"/>
    <property type="match status" value="1"/>
</dbReference>
<dbReference type="Pfam" id="PF00359">
    <property type="entry name" value="PTS_EIIA_2"/>
    <property type="match status" value="1"/>
</dbReference>
<dbReference type="PANTHER" id="PTHR30505">
    <property type="entry name" value="FRUCTOSE-LIKE PERMEASE"/>
    <property type="match status" value="1"/>
</dbReference>
<evidence type="ECO:0000256" key="11">
    <source>
        <dbReference type="SAM" id="Phobius"/>
    </source>
</evidence>
<dbReference type="InterPro" id="IPR050864">
    <property type="entry name" value="Bacterial_PTS_Sugar_Transport"/>
</dbReference>
<dbReference type="GO" id="GO:0009401">
    <property type="term" value="P:phosphoenolpyruvate-dependent sugar phosphotransferase system"/>
    <property type="evidence" value="ECO:0007669"/>
    <property type="project" value="UniProtKB-KW"/>
</dbReference>
<evidence type="ECO:0000256" key="5">
    <source>
        <dbReference type="ARBA" id="ARBA00022597"/>
    </source>
</evidence>
<evidence type="ECO:0000256" key="10">
    <source>
        <dbReference type="ARBA" id="ARBA00023136"/>
    </source>
</evidence>
<dbReference type="InterPro" id="IPR003352">
    <property type="entry name" value="PTS_EIIC"/>
</dbReference>
<evidence type="ECO:0000256" key="6">
    <source>
        <dbReference type="ARBA" id="ARBA00022679"/>
    </source>
</evidence>
<dbReference type="InterPro" id="IPR036095">
    <property type="entry name" value="PTS_EIIB-like_sf"/>
</dbReference>
<dbReference type="Pfam" id="PF02378">
    <property type="entry name" value="PTS_EIIC"/>
    <property type="match status" value="1"/>
</dbReference>
<dbReference type="Gene3D" id="3.40.930.10">
    <property type="entry name" value="Mannitol-specific EII, Chain A"/>
    <property type="match status" value="1"/>
</dbReference>
<evidence type="ECO:0000256" key="2">
    <source>
        <dbReference type="ARBA" id="ARBA00022448"/>
    </source>
</evidence>
<feature type="domain" description="PTS EIIB type-2" evidence="13">
    <location>
        <begin position="168"/>
        <end position="264"/>
    </location>
</feature>
<dbReference type="NCBIfam" id="TIGR00848">
    <property type="entry name" value="fruA"/>
    <property type="match status" value="1"/>
</dbReference>
<dbReference type="InterPro" id="IPR006327">
    <property type="entry name" value="PTS_IIC_fruc"/>
</dbReference>
<evidence type="ECO:0000259" key="12">
    <source>
        <dbReference type="PROSITE" id="PS51094"/>
    </source>
</evidence>
<keyword evidence="10 11" id="KW-0472">Membrane</keyword>
<evidence type="ECO:0000313" key="15">
    <source>
        <dbReference type="EMBL" id="PQM30550.1"/>
    </source>
</evidence>
<keyword evidence="4" id="KW-0597">Phosphoprotein</keyword>
<dbReference type="InterPro" id="IPR013014">
    <property type="entry name" value="PTS_EIIC_2"/>
</dbReference>
<keyword evidence="16" id="KW-1185">Reference proteome</keyword>
<feature type="transmembrane region" description="Helical" evidence="11">
    <location>
        <begin position="527"/>
        <end position="550"/>
    </location>
</feature>
<comment type="subcellular location">
    <subcellularLocation>
        <location evidence="1">Cell inner membrane</location>
        <topology evidence="1">Multi-pass membrane protein</topology>
    </subcellularLocation>
</comment>
<evidence type="ECO:0000259" key="14">
    <source>
        <dbReference type="PROSITE" id="PS51104"/>
    </source>
</evidence>
<dbReference type="CDD" id="cd00211">
    <property type="entry name" value="PTS_IIA_fru"/>
    <property type="match status" value="1"/>
</dbReference>
<keyword evidence="9 11" id="KW-1133">Transmembrane helix</keyword>
<dbReference type="InterPro" id="IPR016152">
    <property type="entry name" value="PTrfase/Anion_transptr"/>
</dbReference>
<dbReference type="PROSITE" id="PS51099">
    <property type="entry name" value="PTS_EIIB_TYPE_2"/>
    <property type="match status" value="1"/>
</dbReference>
<keyword evidence="5" id="KW-0762">Sugar transport</keyword>